<name>A0A397TTF1_9GLOM</name>
<keyword evidence="1" id="KW-0812">Transmembrane</keyword>
<gene>
    <name evidence="2" type="ORF">C2G38_2235183</name>
</gene>
<evidence type="ECO:0000256" key="1">
    <source>
        <dbReference type="SAM" id="Phobius"/>
    </source>
</evidence>
<feature type="transmembrane region" description="Helical" evidence="1">
    <location>
        <begin position="40"/>
        <end position="58"/>
    </location>
</feature>
<reference evidence="2 3" key="1">
    <citation type="submission" date="2018-06" db="EMBL/GenBank/DDBJ databases">
        <title>Comparative genomics reveals the genomic features of Rhizophagus irregularis, R. cerebriforme, R. diaphanum and Gigaspora rosea, and their symbiotic lifestyle signature.</title>
        <authorList>
            <person name="Morin E."/>
            <person name="San Clemente H."/>
            <person name="Chen E.C.H."/>
            <person name="De La Providencia I."/>
            <person name="Hainaut M."/>
            <person name="Kuo A."/>
            <person name="Kohler A."/>
            <person name="Murat C."/>
            <person name="Tang N."/>
            <person name="Roy S."/>
            <person name="Loubradou J."/>
            <person name="Henrissat B."/>
            <person name="Grigoriev I.V."/>
            <person name="Corradi N."/>
            <person name="Roux C."/>
            <person name="Martin F.M."/>
        </authorList>
    </citation>
    <scope>NUCLEOTIDE SEQUENCE [LARGE SCALE GENOMIC DNA]</scope>
    <source>
        <strain evidence="2 3">DAOM 194757</strain>
    </source>
</reference>
<proteinExistence type="predicted"/>
<evidence type="ECO:0000313" key="2">
    <source>
        <dbReference type="EMBL" id="RIB00198.1"/>
    </source>
</evidence>
<keyword evidence="1" id="KW-1133">Transmembrane helix</keyword>
<evidence type="ECO:0000313" key="3">
    <source>
        <dbReference type="Proteomes" id="UP000266673"/>
    </source>
</evidence>
<organism evidence="2 3">
    <name type="scientific">Gigaspora rosea</name>
    <dbReference type="NCBI Taxonomy" id="44941"/>
    <lineage>
        <taxon>Eukaryota</taxon>
        <taxon>Fungi</taxon>
        <taxon>Fungi incertae sedis</taxon>
        <taxon>Mucoromycota</taxon>
        <taxon>Glomeromycotina</taxon>
        <taxon>Glomeromycetes</taxon>
        <taxon>Diversisporales</taxon>
        <taxon>Gigasporaceae</taxon>
        <taxon>Gigaspora</taxon>
    </lineage>
</organism>
<protein>
    <submittedName>
        <fullName evidence="2">Uncharacterized protein</fullName>
    </submittedName>
</protein>
<comment type="caution">
    <text evidence="2">The sequence shown here is derived from an EMBL/GenBank/DDBJ whole genome shotgun (WGS) entry which is preliminary data.</text>
</comment>
<feature type="transmembrane region" description="Helical" evidence="1">
    <location>
        <begin position="7"/>
        <end position="28"/>
    </location>
</feature>
<dbReference type="AlphaFoldDB" id="A0A397TTF1"/>
<keyword evidence="3" id="KW-1185">Reference proteome</keyword>
<keyword evidence="1" id="KW-0472">Membrane</keyword>
<dbReference type="Proteomes" id="UP000266673">
    <property type="component" value="Unassembled WGS sequence"/>
</dbReference>
<dbReference type="EMBL" id="QKWP01004875">
    <property type="protein sequence ID" value="RIB00198.1"/>
    <property type="molecule type" value="Genomic_DNA"/>
</dbReference>
<accession>A0A397TTF1</accession>
<sequence>MNVDSLFSVVALLEVLLAKFYCLGFVAFGVPVGVRFCRLLWSFSTVILSVVIFTLSAMKCMDKDLDKRPTATEIIETITCWLDKKVHQLMYFTRTSR</sequence>